<feature type="signal peptide" evidence="1">
    <location>
        <begin position="1"/>
        <end position="19"/>
    </location>
</feature>
<evidence type="ECO:0000256" key="1">
    <source>
        <dbReference type="SAM" id="SignalP"/>
    </source>
</evidence>
<dbReference type="AlphaFoldDB" id="A0A0E0J6L4"/>
<accession>A0A0E0J6L4</accession>
<name>A0A0E0J6L4_ORYNI</name>
<evidence type="ECO:0000313" key="2">
    <source>
        <dbReference type="EnsemblPlants" id="ONIVA12G02290.1"/>
    </source>
</evidence>
<reference evidence="2" key="2">
    <citation type="submission" date="2018-04" db="EMBL/GenBank/DDBJ databases">
        <title>OnivRS2 (Oryza nivara Reference Sequence Version 2).</title>
        <authorList>
            <person name="Zhang J."/>
            <person name="Kudrna D."/>
            <person name="Lee S."/>
            <person name="Talag J."/>
            <person name="Rajasekar S."/>
            <person name="Welchert J."/>
            <person name="Hsing Y.-I."/>
            <person name="Wing R.A."/>
        </authorList>
    </citation>
    <scope>NUCLEOTIDE SEQUENCE [LARGE SCALE GENOMIC DNA]</scope>
    <source>
        <strain evidence="2">SL10</strain>
    </source>
</reference>
<evidence type="ECO:0000313" key="3">
    <source>
        <dbReference type="Proteomes" id="UP000006591"/>
    </source>
</evidence>
<dbReference type="EnsemblPlants" id="ONIVA12G02290.1">
    <property type="protein sequence ID" value="ONIVA12G02290.1"/>
    <property type="gene ID" value="ONIVA12G02290"/>
</dbReference>
<dbReference type="Gramene" id="ONIVA12G02290.1">
    <property type="protein sequence ID" value="ONIVA12G02290.1"/>
    <property type="gene ID" value="ONIVA12G02290"/>
</dbReference>
<evidence type="ECO:0008006" key="4">
    <source>
        <dbReference type="Google" id="ProtNLM"/>
    </source>
</evidence>
<feature type="chain" id="PRO_5002363777" description="Secreted protein" evidence="1">
    <location>
        <begin position="20"/>
        <end position="87"/>
    </location>
</feature>
<dbReference type="Proteomes" id="UP000006591">
    <property type="component" value="Chromosome 12"/>
</dbReference>
<organism evidence="2">
    <name type="scientific">Oryza nivara</name>
    <name type="common">Indian wild rice</name>
    <name type="synonym">Oryza sativa f. spontanea</name>
    <dbReference type="NCBI Taxonomy" id="4536"/>
    <lineage>
        <taxon>Eukaryota</taxon>
        <taxon>Viridiplantae</taxon>
        <taxon>Streptophyta</taxon>
        <taxon>Embryophyta</taxon>
        <taxon>Tracheophyta</taxon>
        <taxon>Spermatophyta</taxon>
        <taxon>Magnoliopsida</taxon>
        <taxon>Liliopsida</taxon>
        <taxon>Poales</taxon>
        <taxon>Poaceae</taxon>
        <taxon>BOP clade</taxon>
        <taxon>Oryzoideae</taxon>
        <taxon>Oryzeae</taxon>
        <taxon>Oryzinae</taxon>
        <taxon>Oryza</taxon>
    </lineage>
</organism>
<dbReference type="HOGENOM" id="CLU_2487242_0_0_1"/>
<sequence>MQRWWKVWQQGIILSLSTATKSCRHTAHSTSLAPATVTSHRPWMARGVEAGNIVQSSAPVGGGGGSRVGGWRCGVRGVVVDLLLVVG</sequence>
<protein>
    <recommendedName>
        <fullName evidence="4">Secreted protein</fullName>
    </recommendedName>
</protein>
<reference evidence="2" key="1">
    <citation type="submission" date="2015-04" db="UniProtKB">
        <authorList>
            <consortium name="EnsemblPlants"/>
        </authorList>
    </citation>
    <scope>IDENTIFICATION</scope>
    <source>
        <strain evidence="2">SL10</strain>
    </source>
</reference>
<proteinExistence type="predicted"/>
<keyword evidence="1" id="KW-0732">Signal</keyword>
<keyword evidence="3" id="KW-1185">Reference proteome</keyword>